<feature type="transmembrane region" description="Helical" evidence="1">
    <location>
        <begin position="214"/>
        <end position="235"/>
    </location>
</feature>
<organism evidence="2 3">
    <name type="scientific">Flavobacterium ardleyense</name>
    <dbReference type="NCBI Taxonomy" id="2038737"/>
    <lineage>
        <taxon>Bacteria</taxon>
        <taxon>Pseudomonadati</taxon>
        <taxon>Bacteroidota</taxon>
        <taxon>Flavobacteriia</taxon>
        <taxon>Flavobacteriales</taxon>
        <taxon>Flavobacteriaceae</taxon>
        <taxon>Flavobacterium</taxon>
    </lineage>
</organism>
<dbReference type="Pfam" id="PF12412">
    <property type="entry name" value="DUF3667"/>
    <property type="match status" value="1"/>
</dbReference>
<evidence type="ECO:0000313" key="2">
    <source>
        <dbReference type="EMBL" id="MFD2910120.1"/>
    </source>
</evidence>
<protein>
    <submittedName>
        <fullName evidence="2">DUF3667 domain-containing protein</fullName>
    </submittedName>
</protein>
<keyword evidence="1" id="KW-1133">Transmembrane helix</keyword>
<name>A0ABW5ZC89_9FLAO</name>
<sequence>MKTNICKNCNSEVIQNYCSHCGLPLKLTKIDAKYIISEIGSVLNFNKGFLYTTRELIIRPGQTVRNFLNEDRNRLVKPVVFIIVCSLIYSIIQQIFNFEDGYVGYSFEKDSTIASVFGWVSNNYGYSNILMGIFIAFWIKIFFKKYGYNFFEILILLCFVMGIGMLLFSFFGIANSLFDLNIIDKGYLIGILYILWAIVLFFDKKKVLNYPKAVISYFLGMITFMIVIFMIGGLIDYIK</sequence>
<gene>
    <name evidence="2" type="ORF">ACFSX9_15425</name>
</gene>
<evidence type="ECO:0000313" key="3">
    <source>
        <dbReference type="Proteomes" id="UP001597549"/>
    </source>
</evidence>
<feature type="transmembrane region" description="Helical" evidence="1">
    <location>
        <begin position="124"/>
        <end position="143"/>
    </location>
</feature>
<accession>A0ABW5ZC89</accession>
<evidence type="ECO:0000256" key="1">
    <source>
        <dbReference type="SAM" id="Phobius"/>
    </source>
</evidence>
<keyword evidence="3" id="KW-1185">Reference proteome</keyword>
<dbReference type="RefSeq" id="WP_379809292.1">
    <property type="nucleotide sequence ID" value="NZ_JBHUOL010000022.1"/>
</dbReference>
<dbReference type="EMBL" id="JBHUOL010000022">
    <property type="protein sequence ID" value="MFD2910120.1"/>
    <property type="molecule type" value="Genomic_DNA"/>
</dbReference>
<feature type="transmembrane region" description="Helical" evidence="1">
    <location>
        <begin position="150"/>
        <end position="174"/>
    </location>
</feature>
<reference evidence="3" key="1">
    <citation type="journal article" date="2019" name="Int. J. Syst. Evol. Microbiol.">
        <title>The Global Catalogue of Microorganisms (GCM) 10K type strain sequencing project: providing services to taxonomists for standard genome sequencing and annotation.</title>
        <authorList>
            <consortium name="The Broad Institute Genomics Platform"/>
            <consortium name="The Broad Institute Genome Sequencing Center for Infectious Disease"/>
            <person name="Wu L."/>
            <person name="Ma J."/>
        </authorList>
    </citation>
    <scope>NUCLEOTIDE SEQUENCE [LARGE SCALE GENOMIC DNA]</scope>
    <source>
        <strain evidence="3">KCTC 52644</strain>
    </source>
</reference>
<feature type="transmembrane region" description="Helical" evidence="1">
    <location>
        <begin position="75"/>
        <end position="96"/>
    </location>
</feature>
<keyword evidence="1" id="KW-0812">Transmembrane</keyword>
<dbReference type="InterPro" id="IPR022134">
    <property type="entry name" value="DUF3667"/>
</dbReference>
<comment type="caution">
    <text evidence="2">The sequence shown here is derived from an EMBL/GenBank/DDBJ whole genome shotgun (WGS) entry which is preliminary data.</text>
</comment>
<feature type="transmembrane region" description="Helical" evidence="1">
    <location>
        <begin position="186"/>
        <end position="202"/>
    </location>
</feature>
<proteinExistence type="predicted"/>
<keyword evidence="1" id="KW-0472">Membrane</keyword>
<dbReference type="Proteomes" id="UP001597549">
    <property type="component" value="Unassembled WGS sequence"/>
</dbReference>